<evidence type="ECO:0000256" key="2">
    <source>
        <dbReference type="ARBA" id="ARBA00022729"/>
    </source>
</evidence>
<dbReference type="CDD" id="cd14745">
    <property type="entry name" value="GH66"/>
    <property type="match status" value="1"/>
</dbReference>
<evidence type="ECO:0000256" key="1">
    <source>
        <dbReference type="ARBA" id="ARBA00010837"/>
    </source>
</evidence>
<keyword evidence="2" id="KW-0732">Signal</keyword>
<comment type="similarity">
    <text evidence="1">Belongs to the glycosyl hydrolase 66 family.</text>
</comment>
<sequence>MKKIMLLVLFAAICIAGCSDNNTVPQSEIVKVAVPGSVSTDKARYAPNEVVTFIIDRTIPVSSKVRYRHLSTIVADEPVSGKTWTWTAPATDFTGYLVEVYNAAAGKEQIIATTGVDVSSDWTRFPRYGFLSEYNAKTTAEINTVIDNLNKYHINGLQYYDWLYDHHKPLAGTPADPAASWSDLIGRTNTRATTEAYLAAAKSRNMASMWYDLCYGALTNAAADGVQESWYLFKNSNHTTKDAHQLNAPFRSSIYLVDPNNQAWIDYFSDRVAEVYEAYDFDGFHIDQLGNRGTLYDYTGATVNLPTGFEKFIQKMVTDFPQKRNAFNAVSGYGQANIAVAGVDFLYNEIWGEMSSYANLKTLIDQNHTYNSALNSVYAAYMNYDLGKNKGTFNTPGVLFTDAVMFAVGASHLELGEHILNNEYFPNSNLQPDNTLKAALIRYYDFLVSYENILRDGGEFNTVDLSSTAGTVSAAAWPPVTGKIISLAKKVGTQQVIHLFNFVNAQHLQWRDLNGTQTEPRLQQNVTLQIKVTQSVKKVWAATPDKEGKMYEELAFSVDDGSVTVTVPALKYWTMLVME</sequence>
<dbReference type="GO" id="GO:0016787">
    <property type="term" value="F:hydrolase activity"/>
    <property type="evidence" value="ECO:0007669"/>
    <property type="project" value="UniProtKB-KW"/>
</dbReference>
<dbReference type="Gene3D" id="3.20.20.80">
    <property type="entry name" value="Glycosidases"/>
    <property type="match status" value="1"/>
</dbReference>
<dbReference type="Gene3D" id="2.60.40.10">
    <property type="entry name" value="Immunoglobulins"/>
    <property type="match status" value="1"/>
</dbReference>
<comment type="caution">
    <text evidence="3">The sequence shown here is derived from an EMBL/GenBank/DDBJ whole genome shotgun (WGS) entry which is preliminary data.</text>
</comment>
<dbReference type="Pfam" id="PF13199">
    <property type="entry name" value="Glyco_hydro_66"/>
    <property type="match status" value="1"/>
</dbReference>
<dbReference type="InterPro" id="IPR013780">
    <property type="entry name" value="Glyco_hydro_b"/>
</dbReference>
<proteinExistence type="inferred from homology"/>
<evidence type="ECO:0000313" key="3">
    <source>
        <dbReference type="EMBL" id="KAA6332453.1"/>
    </source>
</evidence>
<accession>A0A5J4RHD7</accession>
<keyword evidence="3" id="KW-0378">Hydrolase</keyword>
<gene>
    <name evidence="3" type="ORF">EZS27_019046</name>
</gene>
<dbReference type="Gene3D" id="2.60.40.1180">
    <property type="entry name" value="Golgi alpha-mannosidase II"/>
    <property type="match status" value="1"/>
</dbReference>
<dbReference type="InterPro" id="IPR025092">
    <property type="entry name" value="Glyco_hydro_66"/>
</dbReference>
<dbReference type="InterPro" id="IPR013783">
    <property type="entry name" value="Ig-like_fold"/>
</dbReference>
<name>A0A5J4RHD7_9ZZZZ</name>
<dbReference type="EMBL" id="SNRY01001239">
    <property type="protein sequence ID" value="KAA6332453.1"/>
    <property type="molecule type" value="Genomic_DNA"/>
</dbReference>
<reference evidence="3" key="1">
    <citation type="submission" date="2019-03" db="EMBL/GenBank/DDBJ databases">
        <title>Single cell metagenomics reveals metabolic interactions within the superorganism composed of flagellate Streblomastix strix and complex community of Bacteroidetes bacteria on its surface.</title>
        <authorList>
            <person name="Treitli S.C."/>
            <person name="Kolisko M."/>
            <person name="Husnik F."/>
            <person name="Keeling P."/>
            <person name="Hampl V."/>
        </authorList>
    </citation>
    <scope>NUCLEOTIDE SEQUENCE</scope>
    <source>
        <strain evidence="3">STM</strain>
    </source>
</reference>
<protein>
    <submittedName>
        <fullName evidence="3">Glycoside Hydrolase Family 66</fullName>
    </submittedName>
</protein>
<organism evidence="3">
    <name type="scientific">termite gut metagenome</name>
    <dbReference type="NCBI Taxonomy" id="433724"/>
    <lineage>
        <taxon>unclassified sequences</taxon>
        <taxon>metagenomes</taxon>
        <taxon>organismal metagenomes</taxon>
    </lineage>
</organism>
<dbReference type="AlphaFoldDB" id="A0A5J4RHD7"/>